<gene>
    <name evidence="3" type="ORF">MsAg5_07490</name>
</gene>
<keyword evidence="1" id="KW-0472">Membrane</keyword>
<sequence length="172" mass="18923">MWNEITSFILEYSIIADLIPPITSFLNDYGLISLFVTSFLAATILPLGPEAMVAALVAAGETNFWGIVLSATIGGYLGSVTTYVLGYWGITKVTSRFSIIDPQKYKMASDFFEKYGAWSLLLSSVPIIGDALVFVSGALKYKFGMFSFLVFLGKFVRYILAALFFMYTLGGF</sequence>
<dbReference type="InterPro" id="IPR051311">
    <property type="entry name" value="DedA_domain"/>
</dbReference>
<evidence type="ECO:0000256" key="1">
    <source>
        <dbReference type="SAM" id="Phobius"/>
    </source>
</evidence>
<reference evidence="3" key="1">
    <citation type="submission" date="2023-06" db="EMBL/GenBank/DDBJ databases">
        <title>Genome sequence of Methanosarcinaceae archaeon Ag5.</title>
        <authorList>
            <person name="Protasov E."/>
            <person name="Platt K."/>
            <person name="Poehlein A."/>
            <person name="Daniel R."/>
            <person name="Brune A."/>
        </authorList>
    </citation>
    <scope>NUCLEOTIDE SEQUENCE</scope>
    <source>
        <strain evidence="3">Ag5</strain>
    </source>
</reference>
<keyword evidence="1" id="KW-0812">Transmembrane</keyword>
<dbReference type="EMBL" id="JAWDKD010000014">
    <property type="protein sequence ID" value="MDV0446886.1"/>
    <property type="molecule type" value="Genomic_DNA"/>
</dbReference>
<keyword evidence="4" id="KW-1185">Reference proteome</keyword>
<protein>
    <recommendedName>
        <fullName evidence="2">VTT domain-containing protein</fullName>
    </recommendedName>
</protein>
<dbReference type="AlphaFoldDB" id="A0AAE4MJ80"/>
<dbReference type="InterPro" id="IPR032816">
    <property type="entry name" value="VTT_dom"/>
</dbReference>
<evidence type="ECO:0000259" key="2">
    <source>
        <dbReference type="Pfam" id="PF09335"/>
    </source>
</evidence>
<dbReference type="PANTHER" id="PTHR42709:SF4">
    <property type="entry name" value="INNER MEMBRANE PROTEIN YQAA"/>
    <property type="match status" value="1"/>
</dbReference>
<evidence type="ECO:0000313" key="3">
    <source>
        <dbReference type="EMBL" id="MDV0446886.1"/>
    </source>
</evidence>
<accession>A0AAE4MJ80</accession>
<organism evidence="3 4">
    <name type="scientific">Methanolapillus africanus</name>
    <dbReference type="NCBI Taxonomy" id="3028297"/>
    <lineage>
        <taxon>Archaea</taxon>
        <taxon>Methanobacteriati</taxon>
        <taxon>Methanobacteriota</taxon>
        <taxon>Stenosarchaea group</taxon>
        <taxon>Methanomicrobia</taxon>
        <taxon>Methanosarcinales</taxon>
        <taxon>Methanosarcinaceae</taxon>
        <taxon>Methanolapillus</taxon>
    </lineage>
</organism>
<feature type="transmembrane region" description="Helical" evidence="1">
    <location>
        <begin position="64"/>
        <end position="88"/>
    </location>
</feature>
<dbReference type="Proteomes" id="UP001271789">
    <property type="component" value="Unassembled WGS sequence"/>
</dbReference>
<name>A0AAE4MJ80_9EURY</name>
<feature type="transmembrane region" description="Helical" evidence="1">
    <location>
        <begin position="31"/>
        <end position="57"/>
    </location>
</feature>
<feature type="transmembrane region" description="Helical" evidence="1">
    <location>
        <begin position="115"/>
        <end position="139"/>
    </location>
</feature>
<evidence type="ECO:0000313" key="4">
    <source>
        <dbReference type="Proteomes" id="UP001271789"/>
    </source>
</evidence>
<dbReference type="PANTHER" id="PTHR42709">
    <property type="entry name" value="ALKALINE PHOSPHATASE LIKE PROTEIN"/>
    <property type="match status" value="1"/>
</dbReference>
<keyword evidence="1" id="KW-1133">Transmembrane helix</keyword>
<feature type="transmembrane region" description="Helical" evidence="1">
    <location>
        <begin position="146"/>
        <end position="169"/>
    </location>
</feature>
<dbReference type="Pfam" id="PF09335">
    <property type="entry name" value="VTT_dom"/>
    <property type="match status" value="1"/>
</dbReference>
<comment type="caution">
    <text evidence="3">The sequence shown here is derived from an EMBL/GenBank/DDBJ whole genome shotgun (WGS) entry which is preliminary data.</text>
</comment>
<feature type="domain" description="VTT" evidence="2">
    <location>
        <begin position="52"/>
        <end position="164"/>
    </location>
</feature>
<proteinExistence type="predicted"/>